<protein>
    <submittedName>
        <fullName evidence="1">Uncharacterized protein</fullName>
    </submittedName>
</protein>
<organism evidence="1">
    <name type="scientific">viral metagenome</name>
    <dbReference type="NCBI Taxonomy" id="1070528"/>
    <lineage>
        <taxon>unclassified sequences</taxon>
        <taxon>metagenomes</taxon>
        <taxon>organismal metagenomes</taxon>
    </lineage>
</organism>
<sequence>MSFVEVEMPKPIKDLSKVKLPYVTFKSKKKMNKQKEKEINPIKFYGENSIIGKSLSEIAIEEYENFVLEEKK</sequence>
<name>A0A6M3XWX2_9ZZZZ</name>
<gene>
    <name evidence="1" type="ORF">TM448B03261_0014</name>
</gene>
<accession>A0A6M3XWX2</accession>
<evidence type="ECO:0000313" key="1">
    <source>
        <dbReference type="EMBL" id="QJI02475.1"/>
    </source>
</evidence>
<dbReference type="AlphaFoldDB" id="A0A6M3XWX2"/>
<proteinExistence type="predicted"/>
<reference evidence="1" key="1">
    <citation type="submission" date="2020-03" db="EMBL/GenBank/DDBJ databases">
        <title>The deep terrestrial virosphere.</title>
        <authorList>
            <person name="Holmfeldt K."/>
            <person name="Nilsson E."/>
            <person name="Simone D."/>
            <person name="Lopez-Fernandez M."/>
            <person name="Wu X."/>
            <person name="de Brujin I."/>
            <person name="Lundin D."/>
            <person name="Andersson A."/>
            <person name="Bertilsson S."/>
            <person name="Dopson M."/>
        </authorList>
    </citation>
    <scope>NUCLEOTIDE SEQUENCE</scope>
    <source>
        <strain evidence="1">TM448B03261</strain>
    </source>
</reference>
<dbReference type="EMBL" id="MT145004">
    <property type="protein sequence ID" value="QJI02475.1"/>
    <property type="molecule type" value="Genomic_DNA"/>
</dbReference>